<name>A0A843XF57_COLES</name>
<gene>
    <name evidence="2" type="ORF">Taro_050883</name>
</gene>
<dbReference type="AlphaFoldDB" id="A0A843XF57"/>
<feature type="non-terminal residue" evidence="2">
    <location>
        <position position="274"/>
    </location>
</feature>
<protein>
    <submittedName>
        <fullName evidence="2">Uncharacterized protein</fullName>
    </submittedName>
</protein>
<organism evidence="2 3">
    <name type="scientific">Colocasia esculenta</name>
    <name type="common">Wild taro</name>
    <name type="synonym">Arum esculentum</name>
    <dbReference type="NCBI Taxonomy" id="4460"/>
    <lineage>
        <taxon>Eukaryota</taxon>
        <taxon>Viridiplantae</taxon>
        <taxon>Streptophyta</taxon>
        <taxon>Embryophyta</taxon>
        <taxon>Tracheophyta</taxon>
        <taxon>Spermatophyta</taxon>
        <taxon>Magnoliopsida</taxon>
        <taxon>Liliopsida</taxon>
        <taxon>Araceae</taxon>
        <taxon>Aroideae</taxon>
        <taxon>Colocasieae</taxon>
        <taxon>Colocasia</taxon>
    </lineage>
</organism>
<evidence type="ECO:0000313" key="3">
    <source>
        <dbReference type="Proteomes" id="UP000652761"/>
    </source>
</evidence>
<comment type="caution">
    <text evidence="2">The sequence shown here is derived from an EMBL/GenBank/DDBJ whole genome shotgun (WGS) entry which is preliminary data.</text>
</comment>
<keyword evidence="3" id="KW-1185">Reference proteome</keyword>
<feature type="non-terminal residue" evidence="2">
    <location>
        <position position="1"/>
    </location>
</feature>
<dbReference type="Proteomes" id="UP000652761">
    <property type="component" value="Unassembled WGS sequence"/>
</dbReference>
<feature type="region of interest" description="Disordered" evidence="1">
    <location>
        <begin position="117"/>
        <end position="146"/>
    </location>
</feature>
<accession>A0A843XF57</accession>
<evidence type="ECO:0000313" key="2">
    <source>
        <dbReference type="EMBL" id="MQM17902.1"/>
    </source>
</evidence>
<dbReference type="EMBL" id="NMUH01007833">
    <property type="protein sequence ID" value="MQM17902.1"/>
    <property type="molecule type" value="Genomic_DNA"/>
</dbReference>
<proteinExistence type="predicted"/>
<evidence type="ECO:0000256" key="1">
    <source>
        <dbReference type="SAM" id="MobiDB-lite"/>
    </source>
</evidence>
<reference evidence="2" key="1">
    <citation type="submission" date="2017-07" db="EMBL/GenBank/DDBJ databases">
        <title>Taro Niue Genome Assembly and Annotation.</title>
        <authorList>
            <person name="Atibalentja N."/>
            <person name="Keating K."/>
            <person name="Fields C.J."/>
        </authorList>
    </citation>
    <scope>NUCLEOTIDE SEQUENCE</scope>
    <source>
        <strain evidence="2">Niue_2</strain>
        <tissue evidence="2">Leaf</tissue>
    </source>
</reference>
<sequence length="274" mass="30468">ISKFCQAVSTLVPGSVDTSPSLQKTQLPDWDKKEVVALKAEKQKLQHELKNTTNTSLASVKTKKNEKKTTIIFVKVAANKNTANSNEKLVKVLVQKQMEKNKNATVKKIHLLPPSVQKAPRQVPNSHHAKSHQKVPPSPHGKPTHMKRRFQQIHTFQGKYQFRNRCLPHVRVAGGSERPVRLPWRPGWARSGSGLGGRHDTVGVTTPRPVAFWGPEDKSLGRFPLFLFSLPFSSLRRIASLSGDPAVRAWRNDNDLCGAVVHPRGSEEEVASSS</sequence>